<accession>A0ACC2N165</accession>
<evidence type="ECO:0000313" key="1">
    <source>
        <dbReference type="EMBL" id="KAJ8664708.1"/>
    </source>
</evidence>
<protein>
    <submittedName>
        <fullName evidence="1">Uncharacterized protein</fullName>
    </submittedName>
</protein>
<proteinExistence type="predicted"/>
<gene>
    <name evidence="1" type="ORF">QAD02_006370</name>
</gene>
<dbReference type="EMBL" id="CM056744">
    <property type="protein sequence ID" value="KAJ8664708.1"/>
    <property type="molecule type" value="Genomic_DNA"/>
</dbReference>
<dbReference type="Proteomes" id="UP001239111">
    <property type="component" value="Chromosome 4"/>
</dbReference>
<name>A0ACC2N165_9HYME</name>
<sequence length="498" mass="55525">VPEPITPWSKELVANKLVEQCLSNKDAEPPSMGSIIGSEDCLYMNIYSPVKRNGSLPVIVFYHGGAFIFGSYEEDEAHYLMDHDIIYVTVNYRVGILGFLSTGDEIIPGNMGLKDQAMALKWVKDNIESFGGDPNRITIAGFSAGAASVHLHYLSPLSTGLFQSGISFSGTAFKCWAQSGHAREKAMKLGAAMGCPTTDTKSLVKCLKERPARELTAAVILFMPWQQLPFTPFGPTIEKPSATAFLTRPPAEIFRSGDYYDVPWVTGLVSDEGVYPIADFAKNDTALKELNEKWEEIAPFLVDFNYTSPKEKHSTVAKSIREHYFWSEPINKENIRSLIKLAGDRFSMDTVRAVMAHAKTSKSPVRMFYYSYKAGKDSNEHSLADVPDYGVAHGDDVIMVLKYSGVPPPKREKDLAMQKILISLWLSVAYNKVPNLGVEWSPVNSRPGALTEANFNFLHIRGPDDLKEEHNIEKFQNYFWDSLKLDGNTRGDTDCECN</sequence>
<comment type="caution">
    <text evidence="1">The sequence shown here is derived from an EMBL/GenBank/DDBJ whole genome shotgun (WGS) entry which is preliminary data.</text>
</comment>
<feature type="non-terminal residue" evidence="1">
    <location>
        <position position="1"/>
    </location>
</feature>
<organism evidence="1 2">
    <name type="scientific">Eretmocerus hayati</name>
    <dbReference type="NCBI Taxonomy" id="131215"/>
    <lineage>
        <taxon>Eukaryota</taxon>
        <taxon>Metazoa</taxon>
        <taxon>Ecdysozoa</taxon>
        <taxon>Arthropoda</taxon>
        <taxon>Hexapoda</taxon>
        <taxon>Insecta</taxon>
        <taxon>Pterygota</taxon>
        <taxon>Neoptera</taxon>
        <taxon>Endopterygota</taxon>
        <taxon>Hymenoptera</taxon>
        <taxon>Apocrita</taxon>
        <taxon>Proctotrupomorpha</taxon>
        <taxon>Chalcidoidea</taxon>
        <taxon>Aphelinidae</taxon>
        <taxon>Aphelininae</taxon>
        <taxon>Eretmocerus</taxon>
    </lineage>
</organism>
<reference evidence="1" key="1">
    <citation type="submission" date="2023-04" db="EMBL/GenBank/DDBJ databases">
        <title>A chromosome-level genome assembly of the parasitoid wasp Eretmocerus hayati.</title>
        <authorList>
            <person name="Zhong Y."/>
            <person name="Liu S."/>
            <person name="Liu Y."/>
        </authorList>
    </citation>
    <scope>NUCLEOTIDE SEQUENCE</scope>
    <source>
        <strain evidence="1">ZJU_SS_LIU_2023</strain>
    </source>
</reference>
<evidence type="ECO:0000313" key="2">
    <source>
        <dbReference type="Proteomes" id="UP001239111"/>
    </source>
</evidence>
<keyword evidence="2" id="KW-1185">Reference proteome</keyword>